<feature type="signal peptide" evidence="2">
    <location>
        <begin position="1"/>
        <end position="17"/>
    </location>
</feature>
<feature type="chain" id="PRO_5030523147" description="SnoaL-like domain-containing protein" evidence="2">
    <location>
        <begin position="18"/>
        <end position="371"/>
    </location>
</feature>
<keyword evidence="2" id="KW-0732">Signal</keyword>
<evidence type="ECO:0008006" key="4">
    <source>
        <dbReference type="Google" id="ProtNLM"/>
    </source>
</evidence>
<protein>
    <recommendedName>
        <fullName evidence="4">SnoaL-like domain-containing protein</fullName>
    </recommendedName>
</protein>
<evidence type="ECO:0000256" key="2">
    <source>
        <dbReference type="SAM" id="SignalP"/>
    </source>
</evidence>
<dbReference type="EMBL" id="HBGT01009939">
    <property type="protein sequence ID" value="CAD9402822.1"/>
    <property type="molecule type" value="Transcribed_RNA"/>
</dbReference>
<proteinExistence type="predicted"/>
<dbReference type="AlphaFoldDB" id="A0A7S2BP96"/>
<accession>A0A7S2BP96</accession>
<name>A0A7S2BP96_9STRA</name>
<evidence type="ECO:0000256" key="1">
    <source>
        <dbReference type="SAM" id="MobiDB-lite"/>
    </source>
</evidence>
<gene>
    <name evidence="3" type="ORF">FPAR1323_LOCUS5394</name>
</gene>
<evidence type="ECO:0000313" key="3">
    <source>
        <dbReference type="EMBL" id="CAD9402822.1"/>
    </source>
</evidence>
<dbReference type="InterPro" id="IPR018790">
    <property type="entry name" value="DUF2358"/>
</dbReference>
<organism evidence="3">
    <name type="scientific">Florenciella parvula</name>
    <dbReference type="NCBI Taxonomy" id="236787"/>
    <lineage>
        <taxon>Eukaryota</taxon>
        <taxon>Sar</taxon>
        <taxon>Stramenopiles</taxon>
        <taxon>Ochrophyta</taxon>
        <taxon>Dictyochophyceae</taxon>
        <taxon>Florenciellales</taxon>
        <taxon>Florenciella</taxon>
    </lineage>
</organism>
<reference evidence="3" key="1">
    <citation type="submission" date="2021-01" db="EMBL/GenBank/DDBJ databases">
        <authorList>
            <person name="Corre E."/>
            <person name="Pelletier E."/>
            <person name="Niang G."/>
            <person name="Scheremetjew M."/>
            <person name="Finn R."/>
            <person name="Kale V."/>
            <person name="Holt S."/>
            <person name="Cochrane G."/>
            <person name="Meng A."/>
            <person name="Brown T."/>
            <person name="Cohen L."/>
        </authorList>
    </citation>
    <scope>NUCLEOTIDE SEQUENCE</scope>
    <source>
        <strain evidence="3">RCC1693</strain>
    </source>
</reference>
<dbReference type="PANTHER" id="PTHR31094">
    <property type="entry name" value="RIKEN CDNA 2310061I04 GENE"/>
    <property type="match status" value="1"/>
</dbReference>
<sequence>MRAFAAALLLLARPAGSFMSSVPTTPALMRTRGQPAEVATRPSSDKTANEAQEFNLNVGSAIDTLRSDIPSLLHKAPDLSIFRDDVRVFDPNGEKLRGIAQYSQMYRVLRGMSSIALQDSSKIDARFFFDKSRSTLRSKVSAKLWIHGMPASAEPMHIDVVSSYEFDAKGIVMKHTVDRVDIDGTRTEPFKFMHADHAQLRGWLAGPSLQPMPATNDGRWLLPRNGVAGGDIRVPENLGRAVVPFAPKTVLSAEEQKFDVYGNIIPPSMQEKTDGATAAPKMVEKKKPGFWDFIKQFEPETCEDDFDCPSAQHCCDFIVAKTCCSGGIGVSNASPALQYIPSRINDGYGPPQDGGSGYPPGSGPTGGSPWH</sequence>
<feature type="region of interest" description="Disordered" evidence="1">
    <location>
        <begin position="343"/>
        <end position="371"/>
    </location>
</feature>
<dbReference type="Pfam" id="PF10184">
    <property type="entry name" value="DUF2358"/>
    <property type="match status" value="1"/>
</dbReference>
<dbReference type="PANTHER" id="PTHR31094:SF2">
    <property type="entry name" value="RIKEN CDNA 2310061I04 GENE"/>
    <property type="match status" value="1"/>
</dbReference>
<feature type="compositionally biased region" description="Gly residues" evidence="1">
    <location>
        <begin position="352"/>
        <end position="371"/>
    </location>
</feature>